<protein>
    <submittedName>
        <fullName evidence="1">Uncharacterized protein</fullName>
    </submittedName>
</protein>
<dbReference type="Proteomes" id="UP001058872">
    <property type="component" value="Chromosome"/>
</dbReference>
<sequence length="89" mass="9834">MLAIVVCVWHPETDELLFEGASTSLSVQNVRDIVGLSFPEDPEIMTAHPVPVVHGRALLDLMGKKFDGDGDFQVSREPLRFAEVSRLSN</sequence>
<name>A0AAE9ND46_9BRAD</name>
<dbReference type="RefSeq" id="WP_257179764.1">
    <property type="nucleotide sequence ID" value="NZ_CP028989.1"/>
</dbReference>
<accession>A0AAE9ND46</accession>
<organism evidence="1 2">
    <name type="scientific">Bradyrhizobium betae</name>
    <dbReference type="NCBI Taxonomy" id="244734"/>
    <lineage>
        <taxon>Bacteria</taxon>
        <taxon>Pseudomonadati</taxon>
        <taxon>Pseudomonadota</taxon>
        <taxon>Alphaproteobacteria</taxon>
        <taxon>Hyphomicrobiales</taxon>
        <taxon>Nitrobacteraceae</taxon>
        <taxon>Bradyrhizobium</taxon>
    </lineage>
</organism>
<evidence type="ECO:0000313" key="2">
    <source>
        <dbReference type="Proteomes" id="UP001058872"/>
    </source>
</evidence>
<reference evidence="1" key="1">
    <citation type="submission" date="2018-04" db="EMBL/GenBank/DDBJ databases">
        <title>Genomes of Endosymbiotic and Endophytic Bradyrhizobium Publication status.</title>
        <authorList>
            <person name="Guha S."/>
            <person name="Jorrin B."/>
            <person name="Sarkar M."/>
            <person name="Poole P.S."/>
            <person name="DasGupta M."/>
        </authorList>
    </citation>
    <scope>NUCLEOTIDE SEQUENCE</scope>
    <source>
        <strain evidence="1">WBOS16</strain>
    </source>
</reference>
<dbReference type="AlphaFoldDB" id="A0AAE9ND46"/>
<gene>
    <name evidence="1" type="ORF">DCM83_20565</name>
</gene>
<evidence type="ECO:0000313" key="1">
    <source>
        <dbReference type="EMBL" id="UUO67360.1"/>
    </source>
</evidence>
<dbReference type="EMBL" id="CP028989">
    <property type="protein sequence ID" value="UUO67360.1"/>
    <property type="molecule type" value="Genomic_DNA"/>
</dbReference>
<proteinExistence type="predicted"/>